<dbReference type="Proteomes" id="UP000188268">
    <property type="component" value="Unassembled WGS sequence"/>
</dbReference>
<keyword evidence="2" id="KW-1185">Reference proteome</keyword>
<organism evidence="1 2">
    <name type="scientific">Corchorus capsularis</name>
    <name type="common">Jute</name>
    <dbReference type="NCBI Taxonomy" id="210143"/>
    <lineage>
        <taxon>Eukaryota</taxon>
        <taxon>Viridiplantae</taxon>
        <taxon>Streptophyta</taxon>
        <taxon>Embryophyta</taxon>
        <taxon>Tracheophyta</taxon>
        <taxon>Spermatophyta</taxon>
        <taxon>Magnoliopsida</taxon>
        <taxon>eudicotyledons</taxon>
        <taxon>Gunneridae</taxon>
        <taxon>Pentapetalae</taxon>
        <taxon>rosids</taxon>
        <taxon>malvids</taxon>
        <taxon>Malvales</taxon>
        <taxon>Malvaceae</taxon>
        <taxon>Grewioideae</taxon>
        <taxon>Apeibeae</taxon>
        <taxon>Corchorus</taxon>
    </lineage>
</organism>
<name>A0A1R3FZ64_COCAP</name>
<reference evidence="1 2" key="1">
    <citation type="submission" date="2013-09" db="EMBL/GenBank/DDBJ databases">
        <title>Corchorus capsularis genome sequencing.</title>
        <authorList>
            <person name="Alam M."/>
            <person name="Haque M.S."/>
            <person name="Islam M.S."/>
            <person name="Emdad E.M."/>
            <person name="Islam M.M."/>
            <person name="Ahmed B."/>
            <person name="Halim A."/>
            <person name="Hossen Q.M.M."/>
            <person name="Hossain M.Z."/>
            <person name="Ahmed R."/>
            <person name="Khan M.M."/>
            <person name="Islam R."/>
            <person name="Rashid M.M."/>
            <person name="Khan S.A."/>
            <person name="Rahman M.S."/>
            <person name="Alam M."/>
        </authorList>
    </citation>
    <scope>NUCLEOTIDE SEQUENCE [LARGE SCALE GENOMIC DNA]</scope>
    <source>
        <strain evidence="2">cv. CVL-1</strain>
        <tissue evidence="1">Whole seedling</tissue>
    </source>
</reference>
<evidence type="ECO:0000313" key="2">
    <source>
        <dbReference type="Proteomes" id="UP000188268"/>
    </source>
</evidence>
<dbReference type="EMBL" id="AWWV01015948">
    <property type="protein sequence ID" value="OMO51115.1"/>
    <property type="molecule type" value="Genomic_DNA"/>
</dbReference>
<gene>
    <name evidence="1" type="ORF">CCACVL1_29997</name>
</gene>
<dbReference type="AlphaFoldDB" id="A0A1R3FZ64"/>
<accession>A0A1R3FZ64</accession>
<evidence type="ECO:0000313" key="1">
    <source>
        <dbReference type="EMBL" id="OMO51115.1"/>
    </source>
</evidence>
<comment type="caution">
    <text evidence="1">The sequence shown here is derived from an EMBL/GenBank/DDBJ whole genome shotgun (WGS) entry which is preliminary data.</text>
</comment>
<sequence>MDTGEDVNSQMPLAFRMQPNLQERMMFIHTATDELVELHTAHSNNEMENNLAVESTAHIDSFRESKRAEWIMDTGEDVNSQMPLAFRMQPNLQREDVILAS</sequence>
<dbReference type="Gramene" id="OMO51115">
    <property type="protein sequence ID" value="OMO51115"/>
    <property type="gene ID" value="CCACVL1_29997"/>
</dbReference>
<proteinExistence type="predicted"/>
<protein>
    <submittedName>
        <fullName evidence="1">Uncharacterized protein</fullName>
    </submittedName>
</protein>